<keyword evidence="11" id="KW-1185">Reference proteome</keyword>
<dbReference type="InterPro" id="IPR011066">
    <property type="entry name" value="MscS_channel_C_sf"/>
</dbReference>
<dbReference type="SUPFAM" id="SSF50182">
    <property type="entry name" value="Sm-like ribonucleoproteins"/>
    <property type="match status" value="1"/>
</dbReference>
<feature type="domain" description="Mechanosensitive ion channel MscS" evidence="8">
    <location>
        <begin position="107"/>
        <end position="173"/>
    </location>
</feature>
<feature type="transmembrane region" description="Helical" evidence="7">
    <location>
        <begin position="20"/>
        <end position="41"/>
    </location>
</feature>
<evidence type="ECO:0000259" key="8">
    <source>
        <dbReference type="Pfam" id="PF00924"/>
    </source>
</evidence>
<evidence type="ECO:0000313" key="10">
    <source>
        <dbReference type="EMBL" id="RIH64621.1"/>
    </source>
</evidence>
<feature type="domain" description="Mechanosensitive ion channel MscS C-terminal" evidence="9">
    <location>
        <begin position="182"/>
        <end position="264"/>
    </location>
</feature>
<dbReference type="Gene3D" id="1.10.287.1260">
    <property type="match status" value="1"/>
</dbReference>
<dbReference type="InterPro" id="IPR052702">
    <property type="entry name" value="MscS-like_channel"/>
</dbReference>
<keyword evidence="4 7" id="KW-0812">Transmembrane</keyword>
<comment type="caution">
    <text evidence="10">The sequence shown here is derived from an EMBL/GenBank/DDBJ whole genome shotgun (WGS) entry which is preliminary data.</text>
</comment>
<dbReference type="InterPro" id="IPR049278">
    <property type="entry name" value="MS_channel_C"/>
</dbReference>
<evidence type="ECO:0000313" key="11">
    <source>
        <dbReference type="Proteomes" id="UP000266441"/>
    </source>
</evidence>
<dbReference type="Gene3D" id="2.30.30.60">
    <property type="match status" value="1"/>
</dbReference>
<evidence type="ECO:0000256" key="1">
    <source>
        <dbReference type="ARBA" id="ARBA00004651"/>
    </source>
</evidence>
<feature type="transmembrane region" description="Helical" evidence="7">
    <location>
        <begin position="62"/>
        <end position="80"/>
    </location>
</feature>
<sequence length="280" mass="31854">MKLKELINYQLLKTEHIEITVSSVVIVIMVLIATFIGLRIIRGLFKRYIKKQEATRRSHWSVYLILRYVVWVVVIVLLLETSGVKVSVLLASITALLVGVGFGIQQLFSDIASGIVLIIERNLQINDIIQLEDKTVGKVIHIGLRTSKLKTRDDVILVVPNSKFVNDTIINWSQMDYNTRFSVEVGVAYGSDTKLVTDLLLDCVLQNKNISAQPRPFVRFSDFGDSSLDFEVFFWVKEPFLVEHAKSELRYAIDDAFRKHGVQIPFPQRDLHIKSNPGQA</sequence>
<dbReference type="OrthoDB" id="9809206at2"/>
<evidence type="ECO:0000256" key="4">
    <source>
        <dbReference type="ARBA" id="ARBA00022692"/>
    </source>
</evidence>
<organism evidence="10 11">
    <name type="scientific">Mariniphaga sediminis</name>
    <dbReference type="NCBI Taxonomy" id="1628158"/>
    <lineage>
        <taxon>Bacteria</taxon>
        <taxon>Pseudomonadati</taxon>
        <taxon>Bacteroidota</taxon>
        <taxon>Bacteroidia</taxon>
        <taxon>Marinilabiliales</taxon>
        <taxon>Prolixibacteraceae</taxon>
        <taxon>Mariniphaga</taxon>
    </lineage>
</organism>
<dbReference type="InterPro" id="IPR006685">
    <property type="entry name" value="MscS_channel_2nd"/>
</dbReference>
<keyword evidence="3" id="KW-1003">Cell membrane</keyword>
<accession>A0A399D1R1</accession>
<dbReference type="GO" id="GO:0005886">
    <property type="term" value="C:plasma membrane"/>
    <property type="evidence" value="ECO:0007669"/>
    <property type="project" value="UniProtKB-SubCell"/>
</dbReference>
<evidence type="ECO:0000259" key="9">
    <source>
        <dbReference type="Pfam" id="PF21082"/>
    </source>
</evidence>
<evidence type="ECO:0000256" key="2">
    <source>
        <dbReference type="ARBA" id="ARBA00008017"/>
    </source>
</evidence>
<dbReference type="SUPFAM" id="SSF82689">
    <property type="entry name" value="Mechanosensitive channel protein MscS (YggB), C-terminal domain"/>
    <property type="match status" value="1"/>
</dbReference>
<proteinExistence type="inferred from homology"/>
<dbReference type="PANTHER" id="PTHR30347:SF1">
    <property type="entry name" value="MECHANOSENSITIVE CHANNEL MSCK"/>
    <property type="match status" value="1"/>
</dbReference>
<comment type="subcellular location">
    <subcellularLocation>
        <location evidence="1">Cell membrane</location>
        <topology evidence="1">Multi-pass membrane protein</topology>
    </subcellularLocation>
</comment>
<dbReference type="SUPFAM" id="SSF82861">
    <property type="entry name" value="Mechanosensitive channel protein MscS (YggB), transmembrane region"/>
    <property type="match status" value="1"/>
</dbReference>
<evidence type="ECO:0000256" key="3">
    <source>
        <dbReference type="ARBA" id="ARBA00022475"/>
    </source>
</evidence>
<gene>
    <name evidence="10" type="ORF">D1164_13330</name>
</gene>
<dbReference type="Pfam" id="PF00924">
    <property type="entry name" value="MS_channel_2nd"/>
    <property type="match status" value="1"/>
</dbReference>
<dbReference type="EMBL" id="QWET01000009">
    <property type="protein sequence ID" value="RIH64621.1"/>
    <property type="molecule type" value="Genomic_DNA"/>
</dbReference>
<reference evidence="10 11" key="1">
    <citation type="journal article" date="2015" name="Int. J. Syst. Evol. Microbiol.">
        <title>Mariniphaga sediminis sp. nov., isolated from coastal sediment.</title>
        <authorList>
            <person name="Wang F.Q."/>
            <person name="Shen Q.Y."/>
            <person name="Chen G.J."/>
            <person name="Du Z.J."/>
        </authorList>
    </citation>
    <scope>NUCLEOTIDE SEQUENCE [LARGE SCALE GENOMIC DNA]</scope>
    <source>
        <strain evidence="10 11">SY21</strain>
    </source>
</reference>
<dbReference type="AlphaFoldDB" id="A0A399D1R1"/>
<name>A0A399D1R1_9BACT</name>
<dbReference type="InterPro" id="IPR010920">
    <property type="entry name" value="LSM_dom_sf"/>
</dbReference>
<dbReference type="GO" id="GO:0008381">
    <property type="term" value="F:mechanosensitive monoatomic ion channel activity"/>
    <property type="evidence" value="ECO:0007669"/>
    <property type="project" value="UniProtKB-ARBA"/>
</dbReference>
<protein>
    <submittedName>
        <fullName evidence="10">Mechanosensitive ion channel protein MscS</fullName>
    </submittedName>
</protein>
<dbReference type="Proteomes" id="UP000266441">
    <property type="component" value="Unassembled WGS sequence"/>
</dbReference>
<dbReference type="PANTHER" id="PTHR30347">
    <property type="entry name" value="POTASSIUM CHANNEL RELATED"/>
    <property type="match status" value="1"/>
</dbReference>
<dbReference type="Gene3D" id="3.30.70.100">
    <property type="match status" value="1"/>
</dbReference>
<feature type="transmembrane region" description="Helical" evidence="7">
    <location>
        <begin position="86"/>
        <end position="104"/>
    </location>
</feature>
<keyword evidence="5 7" id="KW-1133">Transmembrane helix</keyword>
<evidence type="ECO:0000256" key="7">
    <source>
        <dbReference type="SAM" id="Phobius"/>
    </source>
</evidence>
<dbReference type="Pfam" id="PF21082">
    <property type="entry name" value="MS_channel_3rd"/>
    <property type="match status" value="1"/>
</dbReference>
<keyword evidence="6 7" id="KW-0472">Membrane</keyword>
<dbReference type="InterPro" id="IPR011014">
    <property type="entry name" value="MscS_channel_TM-2"/>
</dbReference>
<evidence type="ECO:0000256" key="5">
    <source>
        <dbReference type="ARBA" id="ARBA00022989"/>
    </source>
</evidence>
<comment type="similarity">
    <text evidence="2">Belongs to the MscS (TC 1.A.23) family.</text>
</comment>
<dbReference type="InterPro" id="IPR023408">
    <property type="entry name" value="MscS_beta-dom_sf"/>
</dbReference>
<dbReference type="RefSeq" id="WP_119350493.1">
    <property type="nucleotide sequence ID" value="NZ_QWET01000009.1"/>
</dbReference>
<evidence type="ECO:0000256" key="6">
    <source>
        <dbReference type="ARBA" id="ARBA00023136"/>
    </source>
</evidence>